<comment type="caution">
    <text evidence="5">The sequence shown here is derived from an EMBL/GenBank/DDBJ whole genome shotgun (WGS) entry which is preliminary data.</text>
</comment>
<feature type="domain" description="Thiamine pyrophosphate enzyme TPP-binding" evidence="3">
    <location>
        <begin position="380"/>
        <end position="524"/>
    </location>
</feature>
<dbReference type="NCBIfam" id="NF005760">
    <property type="entry name" value="PRK07586.1"/>
    <property type="match status" value="1"/>
</dbReference>
<dbReference type="InterPro" id="IPR029061">
    <property type="entry name" value="THDP-binding"/>
</dbReference>
<dbReference type="GO" id="GO:0050660">
    <property type="term" value="F:flavin adenine dinucleotide binding"/>
    <property type="evidence" value="ECO:0007669"/>
    <property type="project" value="TreeGrafter"/>
</dbReference>
<dbReference type="Pfam" id="PF02776">
    <property type="entry name" value="TPP_enzyme_N"/>
    <property type="match status" value="1"/>
</dbReference>
<gene>
    <name evidence="5" type="ORF">GWK16_09825</name>
</gene>
<proteinExistence type="inferred from homology"/>
<dbReference type="GO" id="GO:0003984">
    <property type="term" value="F:acetolactate synthase activity"/>
    <property type="evidence" value="ECO:0007669"/>
    <property type="project" value="TreeGrafter"/>
</dbReference>
<dbReference type="PANTHER" id="PTHR18968:SF86">
    <property type="entry name" value="ACETOLACTATE SYNTHASE LARGE SUBUNIT ILVX-RELATED"/>
    <property type="match status" value="1"/>
</dbReference>
<name>A0A848EDE4_9PROT</name>
<reference evidence="5 6" key="1">
    <citation type="submission" date="2020-03" db="EMBL/GenBank/DDBJ databases">
        <authorList>
            <person name="Sun Q."/>
        </authorList>
    </citation>
    <scope>NUCLEOTIDE SEQUENCE [LARGE SCALE GENOMIC DNA]</scope>
    <source>
        <strain evidence="5 6">JC162</strain>
    </source>
</reference>
<keyword evidence="2" id="KW-0786">Thiamine pyrophosphate</keyword>
<dbReference type="Proteomes" id="UP000548582">
    <property type="component" value="Unassembled WGS sequence"/>
</dbReference>
<evidence type="ECO:0000313" key="6">
    <source>
        <dbReference type="Proteomes" id="UP000548582"/>
    </source>
</evidence>
<dbReference type="InterPro" id="IPR045229">
    <property type="entry name" value="TPP_enz"/>
</dbReference>
<accession>A0A848EDE4</accession>
<organism evidence="5 6">
    <name type="scientific">Neoroseomonas marina</name>
    <dbReference type="NCBI Taxonomy" id="1232220"/>
    <lineage>
        <taxon>Bacteria</taxon>
        <taxon>Pseudomonadati</taxon>
        <taxon>Pseudomonadota</taxon>
        <taxon>Alphaproteobacteria</taxon>
        <taxon>Acetobacterales</taxon>
        <taxon>Acetobacteraceae</taxon>
        <taxon>Neoroseomonas</taxon>
    </lineage>
</organism>
<dbReference type="PANTHER" id="PTHR18968">
    <property type="entry name" value="THIAMINE PYROPHOSPHATE ENZYMES"/>
    <property type="match status" value="1"/>
</dbReference>
<protein>
    <submittedName>
        <fullName evidence="5">Acetolactate synthase large subunit</fullName>
    </submittedName>
</protein>
<dbReference type="RefSeq" id="WP_170053726.1">
    <property type="nucleotide sequence ID" value="NZ_JABBKX010000002.1"/>
</dbReference>
<dbReference type="SUPFAM" id="SSF52518">
    <property type="entry name" value="Thiamin diphosphate-binding fold (THDP-binding)"/>
    <property type="match status" value="2"/>
</dbReference>
<dbReference type="GO" id="GO:0044281">
    <property type="term" value="P:small molecule metabolic process"/>
    <property type="evidence" value="ECO:0007669"/>
    <property type="project" value="UniProtKB-ARBA"/>
</dbReference>
<dbReference type="CDD" id="cd07035">
    <property type="entry name" value="TPP_PYR_POX_like"/>
    <property type="match status" value="1"/>
</dbReference>
<dbReference type="Pfam" id="PF02775">
    <property type="entry name" value="TPP_enzyme_C"/>
    <property type="match status" value="1"/>
</dbReference>
<dbReference type="InterPro" id="IPR000399">
    <property type="entry name" value="TPP-bd_CS"/>
</dbReference>
<dbReference type="CDD" id="cd02002">
    <property type="entry name" value="TPP_BFDC"/>
    <property type="match status" value="1"/>
</dbReference>
<dbReference type="Gene3D" id="3.40.50.970">
    <property type="match status" value="2"/>
</dbReference>
<evidence type="ECO:0000256" key="2">
    <source>
        <dbReference type="ARBA" id="ARBA00023052"/>
    </source>
</evidence>
<feature type="domain" description="Thiamine pyrophosphate enzyme N-terminal TPP-binding" evidence="4">
    <location>
        <begin position="14"/>
        <end position="114"/>
    </location>
</feature>
<dbReference type="EMBL" id="JABBKX010000002">
    <property type="protein sequence ID" value="NMJ41539.1"/>
    <property type="molecule type" value="Genomic_DNA"/>
</dbReference>
<dbReference type="InterPro" id="IPR011766">
    <property type="entry name" value="TPP_enzyme_TPP-bd"/>
</dbReference>
<dbReference type="GO" id="GO:0030976">
    <property type="term" value="F:thiamine pyrophosphate binding"/>
    <property type="evidence" value="ECO:0007669"/>
    <property type="project" value="InterPro"/>
</dbReference>
<dbReference type="PROSITE" id="PS00187">
    <property type="entry name" value="TPP_ENZYMES"/>
    <property type="match status" value="1"/>
</dbReference>
<evidence type="ECO:0000256" key="1">
    <source>
        <dbReference type="ARBA" id="ARBA00007812"/>
    </source>
</evidence>
<evidence type="ECO:0000259" key="3">
    <source>
        <dbReference type="Pfam" id="PF02775"/>
    </source>
</evidence>
<dbReference type="AlphaFoldDB" id="A0A848EDE4"/>
<evidence type="ECO:0000259" key="4">
    <source>
        <dbReference type="Pfam" id="PF02776"/>
    </source>
</evidence>
<dbReference type="InterPro" id="IPR012001">
    <property type="entry name" value="Thiamin_PyroP_enz_TPP-bd_dom"/>
</dbReference>
<dbReference type="GO" id="GO:0000287">
    <property type="term" value="F:magnesium ion binding"/>
    <property type="evidence" value="ECO:0007669"/>
    <property type="project" value="InterPro"/>
</dbReference>
<keyword evidence="6" id="KW-1185">Reference proteome</keyword>
<sequence length="527" mass="54934">MAQTADQDPHPVVTGADDMIRALEEGGIDLCLTNPGTSEMHAVAALDRSDRMRCVLALFEGVATGAADGYFRMARRPAATLLHLGPGFANGMANLHNAKKAGSGVVNVVGDHASFHLAYNAPLTSDIAGMARTVSHWVQAAPDAAALAEAATQAVEQARIGTGRVATLIAPADATWSAGGQPIRRAAPPPRRAVPDAARIAAAAATLRRGGTSLLLLGGSFVLARAKAWAAAIAQATGCALRTPISSPRNERGAGRVEIPRVPYAGEEAIAALREVRQVVLCGARRPVSNFAFPDRSNVLTQRGCTFVELAEADDDIEATLAALADAVGVQAASAPTPVAATRMLPTGAPTPEGIARTITALLPENAVVVDEAVTTGRGFARFTADAQPHDWLQNVGGSIGYGMPVAIGAALACPDRRVLCLAGDGSAMYTEQALWTMAREALDITVVIMANRAYQILRAQLPRVGIRNPGQRSIDMLTLDRPALDWVGIARGHGVEAGHADDLEGLARQLQRGFAASGPYLVELRL</sequence>
<comment type="similarity">
    <text evidence="1">Belongs to the TPP enzyme family.</text>
</comment>
<evidence type="ECO:0000313" key="5">
    <source>
        <dbReference type="EMBL" id="NMJ41539.1"/>
    </source>
</evidence>